<keyword evidence="11" id="KW-0325">Glycoprotein</keyword>
<evidence type="ECO:0000256" key="3">
    <source>
        <dbReference type="ARBA" id="ARBA00022475"/>
    </source>
</evidence>
<comment type="subcellular location">
    <subcellularLocation>
        <location evidence="1">Cell membrane</location>
        <topology evidence="1">Single-pass type I membrane protein</topology>
    </subcellularLocation>
</comment>
<dbReference type="InterPro" id="IPR001611">
    <property type="entry name" value="Leu-rich_rpt"/>
</dbReference>
<dbReference type="PANTHER" id="PTHR48063:SF101">
    <property type="entry name" value="LRR RECEPTOR-LIKE SERINE_THREONINE-PROTEIN KINASE FLS2"/>
    <property type="match status" value="1"/>
</dbReference>
<reference evidence="13" key="1">
    <citation type="journal article" date="2023" name="Plant J.">
        <title>Genome sequences and population genomics provide insights into the demographic history, inbreeding, and mutation load of two 'living fossil' tree species of Dipteronia.</title>
        <authorList>
            <person name="Feng Y."/>
            <person name="Comes H.P."/>
            <person name="Chen J."/>
            <person name="Zhu S."/>
            <person name="Lu R."/>
            <person name="Zhang X."/>
            <person name="Li P."/>
            <person name="Qiu J."/>
            <person name="Olsen K.M."/>
            <person name="Qiu Y."/>
        </authorList>
    </citation>
    <scope>NUCLEOTIDE SEQUENCE</scope>
    <source>
        <strain evidence="13">KIB01</strain>
    </source>
</reference>
<comment type="similarity">
    <text evidence="2">Belongs to the RLP family.</text>
</comment>
<evidence type="ECO:0000256" key="1">
    <source>
        <dbReference type="ARBA" id="ARBA00004251"/>
    </source>
</evidence>
<feature type="transmembrane region" description="Helical" evidence="12">
    <location>
        <begin position="413"/>
        <end position="439"/>
    </location>
</feature>
<sequence>MAPNSTNLSKLDISNARISDTIPDWFWGLSPSSVILNISHNRISGVLPDLTFKFPDIRGIDLSYNNFEGTIPPVAPGVIYLILSNNKFSGSIASLLCGITGEFFQYLDLSDNQLSGSLPNCSIRWQRLSVLDLANNNFSGKIPNSVDSGCSIKSLHLSNNIMDVGHNKFSGKIPAWIGDSLSDLVVLSLRSNQFRGMLPIPLCNLSTFQVLDLSLNNVAGAIPKCLANLTSMSQKESSDDATNILYVSYREQTLYKDYAQLVWKGVDSLYKNTLGLVKSIDLSNNRLFGEIPEAITSLVGLISLNLSTNALTGPIPPKLGQFSSLNSLDLSKNQLTGEIPESFSELHSLGVLDLSNNRLSGKIPTSTKLQSFDAPAYMGNPQLCGSPLQNKCPEKEPVHESPTIPVHDDKEGFAFEGLCVSIFLGFFTGFWGVCGTLMLNRSWRTTYFKFLGDMKDRIYVFMAVNKANLQRQLGSC</sequence>
<keyword evidence="14" id="KW-1185">Reference proteome</keyword>
<accession>A0AAD9XTJ2</accession>
<dbReference type="PROSITE" id="PS51450">
    <property type="entry name" value="LRR"/>
    <property type="match status" value="1"/>
</dbReference>
<dbReference type="PRINTS" id="PR00019">
    <property type="entry name" value="LEURICHRPT"/>
</dbReference>
<gene>
    <name evidence="13" type="ORF">Ddye_003816</name>
</gene>
<comment type="caution">
    <text evidence="13">The sequence shown here is derived from an EMBL/GenBank/DDBJ whole genome shotgun (WGS) entry which is preliminary data.</text>
</comment>
<keyword evidence="7" id="KW-0677">Repeat</keyword>
<keyword evidence="4" id="KW-0433">Leucine-rich repeat</keyword>
<protein>
    <submittedName>
        <fullName evidence="13">Uncharacterized protein</fullName>
    </submittedName>
</protein>
<organism evidence="13 14">
    <name type="scientific">Dipteronia dyeriana</name>
    <dbReference type="NCBI Taxonomy" id="168575"/>
    <lineage>
        <taxon>Eukaryota</taxon>
        <taxon>Viridiplantae</taxon>
        <taxon>Streptophyta</taxon>
        <taxon>Embryophyta</taxon>
        <taxon>Tracheophyta</taxon>
        <taxon>Spermatophyta</taxon>
        <taxon>Magnoliopsida</taxon>
        <taxon>eudicotyledons</taxon>
        <taxon>Gunneridae</taxon>
        <taxon>Pentapetalae</taxon>
        <taxon>rosids</taxon>
        <taxon>malvids</taxon>
        <taxon>Sapindales</taxon>
        <taxon>Sapindaceae</taxon>
        <taxon>Hippocastanoideae</taxon>
        <taxon>Acereae</taxon>
        <taxon>Dipteronia</taxon>
    </lineage>
</organism>
<dbReference type="SUPFAM" id="SSF52058">
    <property type="entry name" value="L domain-like"/>
    <property type="match status" value="1"/>
</dbReference>
<keyword evidence="8 12" id="KW-1133">Transmembrane helix</keyword>
<keyword evidence="3" id="KW-1003">Cell membrane</keyword>
<dbReference type="Proteomes" id="UP001280121">
    <property type="component" value="Unassembled WGS sequence"/>
</dbReference>
<evidence type="ECO:0000256" key="10">
    <source>
        <dbReference type="ARBA" id="ARBA00023170"/>
    </source>
</evidence>
<dbReference type="FunFam" id="3.80.10.10:FF:000111">
    <property type="entry name" value="LRR receptor-like serine/threonine-protein kinase ERECTA"/>
    <property type="match status" value="1"/>
</dbReference>
<evidence type="ECO:0000256" key="12">
    <source>
        <dbReference type="SAM" id="Phobius"/>
    </source>
</evidence>
<keyword evidence="5 12" id="KW-0812">Transmembrane</keyword>
<evidence type="ECO:0000256" key="7">
    <source>
        <dbReference type="ARBA" id="ARBA00022737"/>
    </source>
</evidence>
<dbReference type="Pfam" id="PF00560">
    <property type="entry name" value="LRR_1"/>
    <property type="match status" value="6"/>
</dbReference>
<evidence type="ECO:0000256" key="4">
    <source>
        <dbReference type="ARBA" id="ARBA00022614"/>
    </source>
</evidence>
<dbReference type="PANTHER" id="PTHR48063">
    <property type="entry name" value="LRR RECEPTOR-LIKE KINASE"/>
    <property type="match status" value="1"/>
</dbReference>
<evidence type="ECO:0000313" key="13">
    <source>
        <dbReference type="EMBL" id="KAK2665242.1"/>
    </source>
</evidence>
<evidence type="ECO:0000256" key="11">
    <source>
        <dbReference type="ARBA" id="ARBA00023180"/>
    </source>
</evidence>
<evidence type="ECO:0000256" key="8">
    <source>
        <dbReference type="ARBA" id="ARBA00022989"/>
    </source>
</evidence>
<dbReference type="Pfam" id="PF13855">
    <property type="entry name" value="LRR_8"/>
    <property type="match status" value="2"/>
</dbReference>
<dbReference type="InterPro" id="IPR032675">
    <property type="entry name" value="LRR_dom_sf"/>
</dbReference>
<dbReference type="AlphaFoldDB" id="A0AAD9XTJ2"/>
<evidence type="ECO:0000313" key="14">
    <source>
        <dbReference type="Proteomes" id="UP001280121"/>
    </source>
</evidence>
<evidence type="ECO:0000256" key="9">
    <source>
        <dbReference type="ARBA" id="ARBA00023136"/>
    </source>
</evidence>
<dbReference type="InterPro" id="IPR046956">
    <property type="entry name" value="RLP23-like"/>
</dbReference>
<dbReference type="FunFam" id="3.80.10.10:FF:000095">
    <property type="entry name" value="LRR receptor-like serine/threonine-protein kinase GSO1"/>
    <property type="match status" value="1"/>
</dbReference>
<dbReference type="GO" id="GO:0005886">
    <property type="term" value="C:plasma membrane"/>
    <property type="evidence" value="ECO:0007669"/>
    <property type="project" value="UniProtKB-SubCell"/>
</dbReference>
<evidence type="ECO:0000256" key="5">
    <source>
        <dbReference type="ARBA" id="ARBA00022692"/>
    </source>
</evidence>
<evidence type="ECO:0000256" key="2">
    <source>
        <dbReference type="ARBA" id="ARBA00009592"/>
    </source>
</evidence>
<proteinExistence type="inferred from homology"/>
<keyword evidence="6" id="KW-0732">Signal</keyword>
<dbReference type="Gene3D" id="3.80.10.10">
    <property type="entry name" value="Ribonuclease Inhibitor"/>
    <property type="match status" value="1"/>
</dbReference>
<keyword evidence="9 12" id="KW-0472">Membrane</keyword>
<name>A0AAD9XTJ2_9ROSI</name>
<evidence type="ECO:0000256" key="6">
    <source>
        <dbReference type="ARBA" id="ARBA00022729"/>
    </source>
</evidence>
<keyword evidence="10" id="KW-0675">Receptor</keyword>
<dbReference type="EMBL" id="JANJYI010000001">
    <property type="protein sequence ID" value="KAK2665242.1"/>
    <property type="molecule type" value="Genomic_DNA"/>
</dbReference>